<name>A0ABR3XVZ4_9PEZI</name>
<sequence>MQSTQREEWEDWTEDEDEKEPSPLALNEGVPLIDLDGDRSSQNSKTVHKTVQSRPPHIRKSVHRISRMKSRRRQKAQNAKAGIKLETDMSKFREDHVAFYIKHGSDAVEGPAGAKFVDAAALRALEGSPSTATVGSFHWLRRKLSPASPTGKCDCQAKPAIPGGQDLSPDDRPILIGIALPGGLEQAISPQTSVIRTPQSPFTPQSNQGDVATSTKPTPSPRVQHRSVWSPDTEAHQSTFRGSTATPSFYSEFSSGSAHDSVPPIPAIPSTLKGGRVSMVMTNINGDDAESPVTLFEEDGSPVSTRKRPATRGTIWSAPPITPQSQGWWDEVTSPFSASTVFSISPDGEQQFHVERREWWDSVGDKKAADLGAEKETEPSTSRTPATAPQGYPREVEVSSRRAISPSELHPYIEPSHGSVSHPLVNDASTPGEQPPPYSPPSKQQMIRYRAVFPPGHPLNQLYPPSPNPDVAELHSAAARQATTGMAEVPLTPLPPPATAVMPGNSILPDRLLGSFVPGDHFLEVTGNGPRQKAERQRRRHEKEEAVARKIGGLWKGRGCLPPSGCYGRSGREGRKRRRICCGVFATIIVLMVLAIVLGVRLARRPHHSPRAEPEKQWVNLTTFPPMPIGVQTVVGPDNSQAITACTQPTTLWSCSLPKEQAGSVAPFRSNQPTFIFHIEFDNSSDRLWNFTGEPPSNRGRSAGHRRSRGQEAKRQFDAGFSPNPSPPSFQEIWFLGNTTDGIVSKQKAGEPTPFYITMLSSTNQSVGPSILDRRAEYNTSNFPEPDLNVDGTGGPARLTPFPVQQPVRLYDRGLPTEHYGFYVHYDKSIYVKSRSALNESTESEGEVPADQNGGCLETEANFLVIWAQTRFKVEIWTRMVGASRLLSGGPGSNSTRPGTFPYPVTITLDNHGGDPVHKGSVAYHVDDRQRIDTTHVGADNVVLYNLAFNGPWINPAGTADLGLGGIDGGTGGCQCQYTNFVLTST</sequence>
<feature type="compositionally biased region" description="Polar residues" evidence="1">
    <location>
        <begin position="195"/>
        <end position="217"/>
    </location>
</feature>
<feature type="region of interest" description="Disordered" evidence="1">
    <location>
        <begin position="195"/>
        <end position="243"/>
    </location>
</feature>
<keyword evidence="2" id="KW-0812">Transmembrane</keyword>
<evidence type="ECO:0000313" key="3">
    <source>
        <dbReference type="EMBL" id="KAL1880178.1"/>
    </source>
</evidence>
<feature type="compositionally biased region" description="Basic and acidic residues" evidence="1">
    <location>
        <begin position="369"/>
        <end position="378"/>
    </location>
</feature>
<feature type="region of interest" description="Disordered" evidence="1">
    <location>
        <begin position="369"/>
        <end position="443"/>
    </location>
</feature>
<keyword evidence="2" id="KW-0472">Membrane</keyword>
<reference evidence="3 4" key="1">
    <citation type="journal article" date="2024" name="Commun. Biol.">
        <title>Comparative genomic analysis of thermophilic fungi reveals convergent evolutionary adaptations and gene losses.</title>
        <authorList>
            <person name="Steindorff A.S."/>
            <person name="Aguilar-Pontes M.V."/>
            <person name="Robinson A.J."/>
            <person name="Andreopoulos B."/>
            <person name="LaButti K."/>
            <person name="Kuo A."/>
            <person name="Mondo S."/>
            <person name="Riley R."/>
            <person name="Otillar R."/>
            <person name="Haridas S."/>
            <person name="Lipzen A."/>
            <person name="Grimwood J."/>
            <person name="Schmutz J."/>
            <person name="Clum A."/>
            <person name="Reid I.D."/>
            <person name="Moisan M.C."/>
            <person name="Butler G."/>
            <person name="Nguyen T.T.M."/>
            <person name="Dewar K."/>
            <person name="Conant G."/>
            <person name="Drula E."/>
            <person name="Henrissat B."/>
            <person name="Hansel C."/>
            <person name="Singer S."/>
            <person name="Hutchinson M.I."/>
            <person name="de Vries R.P."/>
            <person name="Natvig D.O."/>
            <person name="Powell A.J."/>
            <person name="Tsang A."/>
            <person name="Grigoriev I.V."/>
        </authorList>
    </citation>
    <scope>NUCLEOTIDE SEQUENCE [LARGE SCALE GENOMIC DNA]</scope>
    <source>
        <strain evidence="3 4">ATCC 24622</strain>
    </source>
</reference>
<evidence type="ECO:0000256" key="1">
    <source>
        <dbReference type="SAM" id="MobiDB-lite"/>
    </source>
</evidence>
<feature type="compositionally biased region" description="Basic residues" evidence="1">
    <location>
        <begin position="56"/>
        <end position="75"/>
    </location>
</feature>
<evidence type="ECO:0000256" key="2">
    <source>
        <dbReference type="SAM" id="Phobius"/>
    </source>
</evidence>
<protein>
    <recommendedName>
        <fullName evidence="5">Glycoprotease family protein</fullName>
    </recommendedName>
</protein>
<dbReference type="Proteomes" id="UP001586593">
    <property type="component" value="Unassembled WGS sequence"/>
</dbReference>
<keyword evidence="4" id="KW-1185">Reference proteome</keyword>
<accession>A0ABR3XVZ4</accession>
<evidence type="ECO:0000313" key="4">
    <source>
        <dbReference type="Proteomes" id="UP001586593"/>
    </source>
</evidence>
<feature type="transmembrane region" description="Helical" evidence="2">
    <location>
        <begin position="580"/>
        <end position="603"/>
    </location>
</feature>
<dbReference type="EMBL" id="JAZHXJ010000035">
    <property type="protein sequence ID" value="KAL1880178.1"/>
    <property type="molecule type" value="Genomic_DNA"/>
</dbReference>
<keyword evidence="2" id="KW-1133">Transmembrane helix</keyword>
<feature type="compositionally biased region" description="Acidic residues" evidence="1">
    <location>
        <begin position="8"/>
        <end position="19"/>
    </location>
</feature>
<feature type="region of interest" description="Disordered" evidence="1">
    <location>
        <begin position="692"/>
        <end position="723"/>
    </location>
</feature>
<proteinExistence type="predicted"/>
<gene>
    <name evidence="3" type="ORF">VTK73DRAFT_6209</name>
</gene>
<organism evidence="3 4">
    <name type="scientific">Phialemonium thermophilum</name>
    <dbReference type="NCBI Taxonomy" id="223376"/>
    <lineage>
        <taxon>Eukaryota</taxon>
        <taxon>Fungi</taxon>
        <taxon>Dikarya</taxon>
        <taxon>Ascomycota</taxon>
        <taxon>Pezizomycotina</taxon>
        <taxon>Sordariomycetes</taxon>
        <taxon>Sordariomycetidae</taxon>
        <taxon>Cephalothecales</taxon>
        <taxon>Cephalothecaceae</taxon>
        <taxon>Phialemonium</taxon>
    </lineage>
</organism>
<comment type="caution">
    <text evidence="3">The sequence shown here is derived from an EMBL/GenBank/DDBJ whole genome shotgun (WGS) entry which is preliminary data.</text>
</comment>
<evidence type="ECO:0008006" key="5">
    <source>
        <dbReference type="Google" id="ProtNLM"/>
    </source>
</evidence>
<feature type="region of interest" description="Disordered" evidence="1">
    <location>
        <begin position="1"/>
        <end position="80"/>
    </location>
</feature>
<feature type="region of interest" description="Disordered" evidence="1">
    <location>
        <begin position="290"/>
        <end position="328"/>
    </location>
</feature>
<feature type="compositionally biased region" description="Polar residues" evidence="1">
    <location>
        <begin position="40"/>
        <end position="53"/>
    </location>
</feature>